<evidence type="ECO:0000256" key="1">
    <source>
        <dbReference type="ARBA" id="ARBA00023015"/>
    </source>
</evidence>
<dbReference type="SUPFAM" id="SSF46785">
    <property type="entry name" value="Winged helix' DNA-binding domain"/>
    <property type="match status" value="1"/>
</dbReference>
<dbReference type="InterPro" id="IPR002577">
    <property type="entry name" value="HTH_HxlR"/>
</dbReference>
<gene>
    <name evidence="5" type="ORF">P4B07_31990</name>
</gene>
<evidence type="ECO:0000259" key="4">
    <source>
        <dbReference type="PROSITE" id="PS51118"/>
    </source>
</evidence>
<dbReference type="PANTHER" id="PTHR33204:SF37">
    <property type="entry name" value="HTH-TYPE TRANSCRIPTIONAL REGULATOR YODB"/>
    <property type="match status" value="1"/>
</dbReference>
<dbReference type="Proteomes" id="UP001214094">
    <property type="component" value="Plasmid unnamedB"/>
</dbReference>
<evidence type="ECO:0000256" key="2">
    <source>
        <dbReference type="ARBA" id="ARBA00023125"/>
    </source>
</evidence>
<dbReference type="InterPro" id="IPR036388">
    <property type="entry name" value="WH-like_DNA-bd_sf"/>
</dbReference>
<evidence type="ECO:0000313" key="6">
    <source>
        <dbReference type="Proteomes" id="UP001214094"/>
    </source>
</evidence>
<reference evidence="5 6" key="1">
    <citation type="submission" date="2023-03" db="EMBL/GenBank/DDBJ databases">
        <title>Comparative genome and transcriptome analysis combination mining strategies for increasing vitamin B12 production of Ensifer adhaerens strain.</title>
        <authorList>
            <person name="Yongheng L."/>
        </authorList>
    </citation>
    <scope>NUCLEOTIDE SEQUENCE [LARGE SCALE GENOMIC DNA]</scope>
    <source>
        <strain evidence="5 6">Casida A-T305</strain>
        <plasmid evidence="5 6">unnamedB</plasmid>
    </source>
</reference>
<keyword evidence="6" id="KW-1185">Reference proteome</keyword>
<protein>
    <submittedName>
        <fullName evidence="5">Helix-turn-helix domain-containing protein</fullName>
    </submittedName>
</protein>
<dbReference type="Gene3D" id="1.10.10.10">
    <property type="entry name" value="Winged helix-like DNA-binding domain superfamily/Winged helix DNA-binding domain"/>
    <property type="match status" value="1"/>
</dbReference>
<proteinExistence type="predicted"/>
<dbReference type="PROSITE" id="PS51118">
    <property type="entry name" value="HTH_HXLR"/>
    <property type="match status" value="1"/>
</dbReference>
<sequence length="144" mass="15992">MKLPPQAGAPPASNPDVFDASCSARHALELISTKWAILIMSALAAGPMRNGALLRKIEGISQKMLTQTLKDLERNGLVQRHDHQTNPPHVEYSLSSVGLSLSETLISLDRWAERNFPELDYFREQYDAAASEAKAARRRKVRLA</sequence>
<dbReference type="PANTHER" id="PTHR33204">
    <property type="entry name" value="TRANSCRIPTIONAL REGULATOR, MARR FAMILY"/>
    <property type="match status" value="1"/>
</dbReference>
<name>A0ABY8HSB8_ENSAD</name>
<dbReference type="Pfam" id="PF01638">
    <property type="entry name" value="HxlR"/>
    <property type="match status" value="1"/>
</dbReference>
<dbReference type="EMBL" id="CP121310">
    <property type="protein sequence ID" value="WFP94432.1"/>
    <property type="molecule type" value="Genomic_DNA"/>
</dbReference>
<keyword evidence="2" id="KW-0238">DNA-binding</keyword>
<keyword evidence="5" id="KW-0614">Plasmid</keyword>
<accession>A0ABY8HSB8</accession>
<evidence type="ECO:0000256" key="3">
    <source>
        <dbReference type="ARBA" id="ARBA00023163"/>
    </source>
</evidence>
<feature type="domain" description="HTH hxlR-type" evidence="4">
    <location>
        <begin position="22"/>
        <end position="120"/>
    </location>
</feature>
<keyword evidence="1" id="KW-0805">Transcription regulation</keyword>
<organism evidence="5 6">
    <name type="scientific">Ensifer adhaerens</name>
    <name type="common">Sinorhizobium morelense</name>
    <dbReference type="NCBI Taxonomy" id="106592"/>
    <lineage>
        <taxon>Bacteria</taxon>
        <taxon>Pseudomonadati</taxon>
        <taxon>Pseudomonadota</taxon>
        <taxon>Alphaproteobacteria</taxon>
        <taxon>Hyphomicrobiales</taxon>
        <taxon>Rhizobiaceae</taxon>
        <taxon>Sinorhizobium/Ensifer group</taxon>
        <taxon>Ensifer</taxon>
    </lineage>
</organism>
<dbReference type="RefSeq" id="WP_051659405.1">
    <property type="nucleotide sequence ID" value="NZ_CAXURO020000003.1"/>
</dbReference>
<evidence type="ECO:0000313" key="5">
    <source>
        <dbReference type="EMBL" id="WFP94432.1"/>
    </source>
</evidence>
<geneLocation type="plasmid" evidence="5 6">
    <name>unnamedB</name>
</geneLocation>
<keyword evidence="3" id="KW-0804">Transcription</keyword>
<dbReference type="InterPro" id="IPR036390">
    <property type="entry name" value="WH_DNA-bd_sf"/>
</dbReference>